<comment type="caution">
    <text evidence="2">The sequence shown here is derived from an EMBL/GenBank/DDBJ whole genome shotgun (WGS) entry which is preliminary data.</text>
</comment>
<organism evidence="2 3">
    <name type="scientific">Candidatus Doudnabacteria bacterium RIFCSPHIGHO2_01_FULL_43_23</name>
    <dbReference type="NCBI Taxonomy" id="1817822"/>
    <lineage>
        <taxon>Bacteria</taxon>
        <taxon>Candidatus Doudnaibacteriota</taxon>
    </lineage>
</organism>
<feature type="transmembrane region" description="Helical" evidence="1">
    <location>
        <begin position="116"/>
        <end position="135"/>
    </location>
</feature>
<gene>
    <name evidence="2" type="ORF">A2826_01370</name>
</gene>
<accession>A0A1F5NTA8</accession>
<keyword evidence="1" id="KW-1133">Transmembrane helix</keyword>
<dbReference type="AlphaFoldDB" id="A0A1F5NTA8"/>
<feature type="transmembrane region" description="Helical" evidence="1">
    <location>
        <begin position="9"/>
        <end position="27"/>
    </location>
</feature>
<evidence type="ECO:0000256" key="1">
    <source>
        <dbReference type="SAM" id="Phobius"/>
    </source>
</evidence>
<evidence type="ECO:0000313" key="3">
    <source>
        <dbReference type="Proteomes" id="UP000177912"/>
    </source>
</evidence>
<name>A0A1F5NTA8_9BACT</name>
<evidence type="ECO:0008006" key="4">
    <source>
        <dbReference type="Google" id="ProtNLM"/>
    </source>
</evidence>
<dbReference type="EMBL" id="MFEI01000018">
    <property type="protein sequence ID" value="OGE80868.1"/>
    <property type="molecule type" value="Genomic_DNA"/>
</dbReference>
<keyword evidence="1" id="KW-0812">Transmembrane</keyword>
<evidence type="ECO:0000313" key="2">
    <source>
        <dbReference type="EMBL" id="OGE80868.1"/>
    </source>
</evidence>
<protein>
    <recommendedName>
        <fullName evidence="4">Peptidase M50 domain-containing protein</fullName>
    </recommendedName>
</protein>
<feature type="transmembrane region" description="Helical" evidence="1">
    <location>
        <begin position="81"/>
        <end position="104"/>
    </location>
</feature>
<proteinExistence type="predicted"/>
<feature type="transmembrane region" description="Helical" evidence="1">
    <location>
        <begin position="155"/>
        <end position="177"/>
    </location>
</feature>
<keyword evidence="1" id="KW-0472">Membrane</keyword>
<sequence>MSNEVIRRIFIFCFIGVVMVFLTLITHETGHVLMAKRYDGEILRVKLLGVEVYPEVKFSGFENNFGSVRYTGGSSYKEHGWIYLMGSGTNWLIAIGGLLVLFLFKIFRVKNFYLNTIFIFMSLMFLDFITYMFGWRLSGEKEPFTAAEYLGWNESIFFVCVMLSGALHLLAVIYLLVTSGYWRNFTAKQDYIN</sequence>
<dbReference type="Proteomes" id="UP000177912">
    <property type="component" value="Unassembled WGS sequence"/>
</dbReference>
<reference evidence="2 3" key="1">
    <citation type="journal article" date="2016" name="Nat. Commun.">
        <title>Thousands of microbial genomes shed light on interconnected biogeochemical processes in an aquifer system.</title>
        <authorList>
            <person name="Anantharaman K."/>
            <person name="Brown C.T."/>
            <person name="Hug L.A."/>
            <person name="Sharon I."/>
            <person name="Castelle C.J."/>
            <person name="Probst A.J."/>
            <person name="Thomas B.C."/>
            <person name="Singh A."/>
            <person name="Wilkins M.J."/>
            <person name="Karaoz U."/>
            <person name="Brodie E.L."/>
            <person name="Williams K.H."/>
            <person name="Hubbard S.S."/>
            <person name="Banfield J.F."/>
        </authorList>
    </citation>
    <scope>NUCLEOTIDE SEQUENCE [LARGE SCALE GENOMIC DNA]</scope>
</reference>